<dbReference type="InterPro" id="IPR021733">
    <property type="entry name" value="DUF3304"/>
</dbReference>
<reference evidence="3 4" key="1">
    <citation type="submission" date="2019-10" db="EMBL/GenBank/DDBJ databases">
        <title>Two novel species isolated from a subtropical stream in China.</title>
        <authorList>
            <person name="Lu H."/>
        </authorList>
    </citation>
    <scope>NUCLEOTIDE SEQUENCE [LARGE SCALE GENOMIC DNA]</scope>
    <source>
        <strain evidence="3 4">FT29W</strain>
    </source>
</reference>
<evidence type="ECO:0000256" key="2">
    <source>
        <dbReference type="SAM" id="SignalP"/>
    </source>
</evidence>
<name>A0A6A7N3H6_9BURK</name>
<dbReference type="AlphaFoldDB" id="A0A6A7N3H6"/>
<protein>
    <submittedName>
        <fullName evidence="3">DUF3304 domain-containing protein</fullName>
    </submittedName>
</protein>
<evidence type="ECO:0000313" key="4">
    <source>
        <dbReference type="Proteomes" id="UP000440498"/>
    </source>
</evidence>
<comment type="caution">
    <text evidence="3">The sequence shown here is derived from an EMBL/GenBank/DDBJ whole genome shotgun (WGS) entry which is preliminary data.</text>
</comment>
<feature type="chain" id="PRO_5025563532" evidence="2">
    <location>
        <begin position="27"/>
        <end position="216"/>
    </location>
</feature>
<gene>
    <name evidence="3" type="ORF">GEV02_15675</name>
</gene>
<accession>A0A6A7N3H6</accession>
<dbReference type="EMBL" id="WHUG01000005">
    <property type="protein sequence ID" value="MQA39593.1"/>
    <property type="molecule type" value="Genomic_DNA"/>
</dbReference>
<dbReference type="Proteomes" id="UP000440498">
    <property type="component" value="Unassembled WGS sequence"/>
</dbReference>
<dbReference type="PROSITE" id="PS51257">
    <property type="entry name" value="PROKAR_LIPOPROTEIN"/>
    <property type="match status" value="1"/>
</dbReference>
<evidence type="ECO:0000313" key="3">
    <source>
        <dbReference type="EMBL" id="MQA39593.1"/>
    </source>
</evidence>
<dbReference type="Pfam" id="PF11745">
    <property type="entry name" value="DUF3304"/>
    <property type="match status" value="1"/>
</dbReference>
<keyword evidence="1" id="KW-0175">Coiled coil</keyword>
<evidence type="ECO:0000256" key="1">
    <source>
        <dbReference type="SAM" id="Coils"/>
    </source>
</evidence>
<feature type="coiled-coil region" evidence="1">
    <location>
        <begin position="187"/>
        <end position="214"/>
    </location>
</feature>
<feature type="signal peptide" evidence="2">
    <location>
        <begin position="1"/>
        <end position="26"/>
    </location>
</feature>
<keyword evidence="2" id="KW-0732">Signal</keyword>
<proteinExistence type="predicted"/>
<dbReference type="RefSeq" id="WP_152838867.1">
    <property type="nucleotide sequence ID" value="NZ_WHUG01000005.1"/>
</dbReference>
<keyword evidence="4" id="KW-1185">Reference proteome</keyword>
<sequence length="216" mass="23874">MNLKATFRLIVLFAGVSTLLAGCAHAQPAPPKNLGVAVRSINYSGKEVVLMAIDPQDKRNGGGGDALNPYSTGGTICCYSIPAEWHPGLQAIVKYNLYPDPTWHEQLVDIPPYPEGIAGEIWLAMHEDGRAEAVVSHFDPSRPEWPGRVQGHPVQSESYALKLKNDRLNNQKGMLAAMEAGLKYDTGKMTAQEIEELKEAIENTRKRIQRMEEQRP</sequence>
<organism evidence="3 4">
    <name type="scientific">Rugamonas aquatica</name>
    <dbReference type="NCBI Taxonomy" id="2743357"/>
    <lineage>
        <taxon>Bacteria</taxon>
        <taxon>Pseudomonadati</taxon>
        <taxon>Pseudomonadota</taxon>
        <taxon>Betaproteobacteria</taxon>
        <taxon>Burkholderiales</taxon>
        <taxon>Oxalobacteraceae</taxon>
        <taxon>Telluria group</taxon>
        <taxon>Rugamonas</taxon>
    </lineage>
</organism>